<organism evidence="1 2">
    <name type="scientific">Agrococcus carbonis</name>
    <dbReference type="NCBI Taxonomy" id="684552"/>
    <lineage>
        <taxon>Bacteria</taxon>
        <taxon>Bacillati</taxon>
        <taxon>Actinomycetota</taxon>
        <taxon>Actinomycetes</taxon>
        <taxon>Micrococcales</taxon>
        <taxon>Microbacteriaceae</taxon>
        <taxon>Agrococcus</taxon>
    </lineage>
</organism>
<evidence type="ECO:0000313" key="1">
    <source>
        <dbReference type="EMBL" id="SDS16294.1"/>
    </source>
</evidence>
<reference evidence="2" key="1">
    <citation type="submission" date="2016-10" db="EMBL/GenBank/DDBJ databases">
        <authorList>
            <person name="Varghese N."/>
            <person name="Submissions S."/>
        </authorList>
    </citation>
    <scope>NUCLEOTIDE SEQUENCE [LARGE SCALE GENOMIC DNA]</scope>
    <source>
        <strain evidence="2">DSM 22965</strain>
    </source>
</reference>
<proteinExistence type="predicted"/>
<gene>
    <name evidence="1" type="ORF">SAMN04489719_1683</name>
</gene>
<keyword evidence="2" id="KW-1185">Reference proteome</keyword>
<dbReference type="OrthoDB" id="3829418at2"/>
<dbReference type="AlphaFoldDB" id="A0A1H1PYV9"/>
<accession>A0A1H1PYV9</accession>
<dbReference type="EMBL" id="LT629734">
    <property type="protein sequence ID" value="SDS16294.1"/>
    <property type="molecule type" value="Genomic_DNA"/>
</dbReference>
<protein>
    <submittedName>
        <fullName evidence="1">Uncharacterized protein</fullName>
    </submittedName>
</protein>
<evidence type="ECO:0000313" key="2">
    <source>
        <dbReference type="Proteomes" id="UP000199649"/>
    </source>
</evidence>
<dbReference type="STRING" id="684552.SAMN04489719_1683"/>
<sequence length="122" mass="14026">MITLWATRGRDWGFRFLIRPSHGIDPLALYERAFSDHPRGVVISHIDSMASIRLLDPEGRLDRSGRRILHEFVVDGPVVRRIASVDDAERELWPFVARRYESLWAADRESPALKPLSAHPTE</sequence>
<dbReference type="Proteomes" id="UP000199649">
    <property type="component" value="Chromosome I"/>
</dbReference>
<name>A0A1H1PYV9_9MICO</name>
<dbReference type="RefSeq" id="WP_092666601.1">
    <property type="nucleotide sequence ID" value="NZ_LT629734.1"/>
</dbReference>